<dbReference type="InterPro" id="IPR003689">
    <property type="entry name" value="ZIP"/>
</dbReference>
<dbReference type="Proteomes" id="UP000515125">
    <property type="component" value="Unplaced"/>
</dbReference>
<dbReference type="Pfam" id="PF02535">
    <property type="entry name" value="Zip"/>
    <property type="match status" value="1"/>
</dbReference>
<feature type="transmembrane region" description="Helical" evidence="5">
    <location>
        <begin position="74"/>
        <end position="95"/>
    </location>
</feature>
<feature type="transmembrane region" description="Helical" evidence="5">
    <location>
        <begin position="399"/>
        <end position="418"/>
    </location>
</feature>
<protein>
    <submittedName>
        <fullName evidence="7">Uncharacterized protein LOC34619100</fullName>
    </submittedName>
</protein>
<keyword evidence="4 5" id="KW-0472">Membrane</keyword>
<feature type="transmembrane region" description="Helical" evidence="5">
    <location>
        <begin position="368"/>
        <end position="387"/>
    </location>
</feature>
<organism evidence="6 7">
    <name type="scientific">Cyclospora cayetanensis</name>
    <dbReference type="NCBI Taxonomy" id="88456"/>
    <lineage>
        <taxon>Eukaryota</taxon>
        <taxon>Sar</taxon>
        <taxon>Alveolata</taxon>
        <taxon>Apicomplexa</taxon>
        <taxon>Conoidasida</taxon>
        <taxon>Coccidia</taxon>
        <taxon>Eucoccidiorida</taxon>
        <taxon>Eimeriorina</taxon>
        <taxon>Eimeriidae</taxon>
        <taxon>Cyclospora</taxon>
    </lineage>
</organism>
<proteinExistence type="predicted"/>
<dbReference type="GO" id="GO:0005385">
    <property type="term" value="F:zinc ion transmembrane transporter activity"/>
    <property type="evidence" value="ECO:0007669"/>
    <property type="project" value="TreeGrafter"/>
</dbReference>
<evidence type="ECO:0000256" key="2">
    <source>
        <dbReference type="ARBA" id="ARBA00022692"/>
    </source>
</evidence>
<name>A0A6P6S354_9EIME</name>
<keyword evidence="2 5" id="KW-0812">Transmembrane</keyword>
<keyword evidence="6" id="KW-1185">Reference proteome</keyword>
<keyword evidence="3 5" id="KW-1133">Transmembrane helix</keyword>
<evidence type="ECO:0000256" key="3">
    <source>
        <dbReference type="ARBA" id="ARBA00022989"/>
    </source>
</evidence>
<dbReference type="PANTHER" id="PTHR11040:SF140">
    <property type="entry name" value="ZRT (ZRT), IRT- (IRT-) LIKE PROTEIN TRANSPORTER"/>
    <property type="match status" value="1"/>
</dbReference>
<dbReference type="GeneID" id="34619100"/>
<dbReference type="PANTHER" id="PTHR11040">
    <property type="entry name" value="ZINC/IRON TRANSPORTER"/>
    <property type="match status" value="1"/>
</dbReference>
<gene>
    <name evidence="7" type="primary">LOC34619100</name>
</gene>
<sequence length="504" mass="52975">MISWRGAAAAAAAAVAAGSVPLRALAHPSHTEQPPRRPESWIQVTLVFLNCFACGTKEALLARKVVRAAEFQGAFVGAFLGLGLLHLMPEAVSQLEASGVVLRLGHGDHEHPYNAAYVLAAAGLTLMLIMEQMCLAVYLVVATADGHHHGDSLSSLSAASAVNEHSPAAGAALPHPAHLHAQQHGSCSEAAYCPECEDCVEAHTAANEHDLGSALMPLCLCRTVKAVLLVCVGCWRHVAAALRWAGATGRNRSDEAYLLQKLQQQLQHEKPTASKGGSKVPLAAALGAHAVLEAIVVGMTRTTGDVWISTLAILGHKGAEAVALSSALLKARTSGWVKLACLFVFVMATPIGVLIGGAAAVAESAAAGVLNALAVGIILYACIEMLAEFEVKARFPRRMLRCFAFLCGLGLLFGLDLLHAPVCHHSHSHEHNHSHSHSHAEEDVSGASAAVATVLERSHLRHLHYDPSTRHVVHHHDEEYQNLPRALTGAADAGARANASASTP</sequence>
<feature type="transmembrane region" description="Helical" evidence="5">
    <location>
        <begin position="115"/>
        <end position="141"/>
    </location>
</feature>
<reference evidence="7" key="1">
    <citation type="submission" date="2025-08" db="UniProtKB">
        <authorList>
            <consortium name="RefSeq"/>
        </authorList>
    </citation>
    <scope>IDENTIFICATION</scope>
</reference>
<accession>A0A6P6S354</accession>
<dbReference type="OrthoDB" id="354913at2759"/>
<dbReference type="GO" id="GO:0016020">
    <property type="term" value="C:membrane"/>
    <property type="evidence" value="ECO:0007669"/>
    <property type="project" value="UniProtKB-SubCell"/>
</dbReference>
<evidence type="ECO:0000313" key="7">
    <source>
        <dbReference type="RefSeq" id="XP_026194244.1"/>
    </source>
</evidence>
<dbReference type="AlphaFoldDB" id="A0A6P6S354"/>
<feature type="transmembrane region" description="Helical" evidence="5">
    <location>
        <begin position="339"/>
        <end position="362"/>
    </location>
</feature>
<evidence type="ECO:0000256" key="5">
    <source>
        <dbReference type="SAM" id="Phobius"/>
    </source>
</evidence>
<evidence type="ECO:0000256" key="4">
    <source>
        <dbReference type="ARBA" id="ARBA00023136"/>
    </source>
</evidence>
<comment type="subcellular location">
    <subcellularLocation>
        <location evidence="1">Membrane</location>
        <topology evidence="1">Multi-pass membrane protein</topology>
    </subcellularLocation>
</comment>
<evidence type="ECO:0000313" key="6">
    <source>
        <dbReference type="Proteomes" id="UP000515125"/>
    </source>
</evidence>
<evidence type="ECO:0000256" key="1">
    <source>
        <dbReference type="ARBA" id="ARBA00004141"/>
    </source>
</evidence>
<dbReference type="RefSeq" id="XP_026194244.1">
    <property type="nucleotide sequence ID" value="XM_026338459.1"/>
</dbReference>